<protein>
    <submittedName>
        <fullName evidence="2">Uncharacterized protein</fullName>
    </submittedName>
</protein>
<proteinExistence type="predicted"/>
<feature type="transmembrane region" description="Helical" evidence="1">
    <location>
        <begin position="46"/>
        <end position="63"/>
    </location>
</feature>
<dbReference type="AlphaFoldDB" id="A0A5C6EJD2"/>
<organism evidence="2 3">
    <name type="scientific">Rubripirellula tenax</name>
    <dbReference type="NCBI Taxonomy" id="2528015"/>
    <lineage>
        <taxon>Bacteria</taxon>
        <taxon>Pseudomonadati</taxon>
        <taxon>Planctomycetota</taxon>
        <taxon>Planctomycetia</taxon>
        <taxon>Pirellulales</taxon>
        <taxon>Pirellulaceae</taxon>
        <taxon>Rubripirellula</taxon>
    </lineage>
</organism>
<keyword evidence="3" id="KW-1185">Reference proteome</keyword>
<evidence type="ECO:0000313" key="2">
    <source>
        <dbReference type="EMBL" id="TWU48525.1"/>
    </source>
</evidence>
<evidence type="ECO:0000313" key="3">
    <source>
        <dbReference type="Proteomes" id="UP000318288"/>
    </source>
</evidence>
<gene>
    <name evidence="2" type="ORF">Poly51_44250</name>
</gene>
<name>A0A5C6EJD2_9BACT</name>
<reference evidence="2 3" key="1">
    <citation type="submission" date="2019-02" db="EMBL/GenBank/DDBJ databases">
        <title>Deep-cultivation of Planctomycetes and their phenomic and genomic characterization uncovers novel biology.</title>
        <authorList>
            <person name="Wiegand S."/>
            <person name="Jogler M."/>
            <person name="Boedeker C."/>
            <person name="Pinto D."/>
            <person name="Vollmers J."/>
            <person name="Rivas-Marin E."/>
            <person name="Kohn T."/>
            <person name="Peeters S.H."/>
            <person name="Heuer A."/>
            <person name="Rast P."/>
            <person name="Oberbeckmann S."/>
            <person name="Bunk B."/>
            <person name="Jeske O."/>
            <person name="Meyerdierks A."/>
            <person name="Storesund J.E."/>
            <person name="Kallscheuer N."/>
            <person name="Luecker S."/>
            <person name="Lage O.M."/>
            <person name="Pohl T."/>
            <person name="Merkel B.J."/>
            <person name="Hornburger P."/>
            <person name="Mueller R.-W."/>
            <person name="Bruemmer F."/>
            <person name="Labrenz M."/>
            <person name="Spormann A.M."/>
            <person name="Op Den Camp H."/>
            <person name="Overmann J."/>
            <person name="Amann R."/>
            <person name="Jetten M.S.M."/>
            <person name="Mascher T."/>
            <person name="Medema M.H."/>
            <person name="Devos D.P."/>
            <person name="Kaster A.-K."/>
            <person name="Ovreas L."/>
            <person name="Rohde M."/>
            <person name="Galperin M.Y."/>
            <person name="Jogler C."/>
        </authorList>
    </citation>
    <scope>NUCLEOTIDE SEQUENCE [LARGE SCALE GENOMIC DNA]</scope>
    <source>
        <strain evidence="2 3">Poly51</strain>
    </source>
</reference>
<dbReference type="Proteomes" id="UP000318288">
    <property type="component" value="Unassembled WGS sequence"/>
</dbReference>
<keyword evidence="1" id="KW-1133">Transmembrane helix</keyword>
<evidence type="ECO:0000256" key="1">
    <source>
        <dbReference type="SAM" id="Phobius"/>
    </source>
</evidence>
<comment type="caution">
    <text evidence="2">The sequence shown here is derived from an EMBL/GenBank/DDBJ whole genome shotgun (WGS) entry which is preliminary data.</text>
</comment>
<dbReference type="EMBL" id="SJPW01000006">
    <property type="protein sequence ID" value="TWU48525.1"/>
    <property type="molecule type" value="Genomic_DNA"/>
</dbReference>
<keyword evidence="1" id="KW-0472">Membrane</keyword>
<keyword evidence="1" id="KW-0812">Transmembrane</keyword>
<sequence length="198" mass="21973">MPNPYAPPPTQLQQKVAPPSRGWLIPIGATAISVLFAVWAESWDSAFILGVVLVFTCAASWFTRTDLTLNGGSNTFAEFTDELDADALKPRFIDGQAIVFCGIAFFVDPDESSRLYAASPTATNTIERMQLITSEVIRHLPHFLAEHQNLHKFLQGRKIVVRMVESYAGLQTTCLREDPIDWDILSTALQCDTTQDRG</sequence>
<accession>A0A5C6EJD2</accession>
<dbReference type="RefSeq" id="WP_146459919.1">
    <property type="nucleotide sequence ID" value="NZ_SJPW01000006.1"/>
</dbReference>
<feature type="transmembrane region" description="Helical" evidence="1">
    <location>
        <begin position="21"/>
        <end position="40"/>
    </location>
</feature>
<dbReference type="OrthoDB" id="290926at2"/>